<dbReference type="RefSeq" id="WP_022936880.1">
    <property type="nucleotide sequence ID" value="NZ_BAABZA010000001.1"/>
</dbReference>
<dbReference type="SUPFAM" id="SSF55729">
    <property type="entry name" value="Acyl-CoA N-acyltransferases (Nat)"/>
    <property type="match status" value="1"/>
</dbReference>
<protein>
    <submittedName>
        <fullName evidence="3">Acetyltransferase (GNAT) family protein</fullName>
    </submittedName>
    <submittedName>
        <fullName evidence="2">GNAT family N-acetyltransferase</fullName>
    </submittedName>
</protein>
<organism evidence="3 4">
    <name type="scientific">Dielma fastidiosa</name>
    <dbReference type="NCBI Taxonomy" id="1034346"/>
    <lineage>
        <taxon>Bacteria</taxon>
        <taxon>Bacillati</taxon>
        <taxon>Bacillota</taxon>
        <taxon>Erysipelotrichia</taxon>
        <taxon>Erysipelotrichales</taxon>
        <taxon>Erysipelotrichaceae</taxon>
        <taxon>Dielma</taxon>
    </lineage>
</organism>
<evidence type="ECO:0000313" key="4">
    <source>
        <dbReference type="Proteomes" id="UP000247612"/>
    </source>
</evidence>
<dbReference type="Pfam" id="PF00583">
    <property type="entry name" value="Acetyltransf_1"/>
    <property type="match status" value="1"/>
</dbReference>
<reference evidence="2" key="2">
    <citation type="submission" date="2022-03" db="EMBL/GenBank/DDBJ databases">
        <title>First case of bacteraemia caused by Dielma fastidiosa in a patient hospitalised with diverticulitis.</title>
        <authorList>
            <person name="Forman-Ankjaer B."/>
            <person name="Hvid-Jensen F."/>
            <person name="Kobel C.M."/>
            <person name="Greve T."/>
        </authorList>
    </citation>
    <scope>NUCLEOTIDE SEQUENCE</scope>
    <source>
        <strain evidence="2">AUH_DF_2021</strain>
    </source>
</reference>
<dbReference type="EMBL" id="QJKH01000008">
    <property type="protein sequence ID" value="PXX78095.1"/>
    <property type="molecule type" value="Genomic_DNA"/>
</dbReference>
<evidence type="ECO:0000259" key="1">
    <source>
        <dbReference type="PROSITE" id="PS51186"/>
    </source>
</evidence>
<accession>A0A2V2FF07</accession>
<evidence type="ECO:0000313" key="3">
    <source>
        <dbReference type="EMBL" id="PXX78095.1"/>
    </source>
</evidence>
<dbReference type="GO" id="GO:0016747">
    <property type="term" value="F:acyltransferase activity, transferring groups other than amino-acyl groups"/>
    <property type="evidence" value="ECO:0007669"/>
    <property type="project" value="InterPro"/>
</dbReference>
<dbReference type="Gene3D" id="3.40.630.30">
    <property type="match status" value="1"/>
</dbReference>
<dbReference type="OrthoDB" id="9773249at2"/>
<dbReference type="CDD" id="cd04301">
    <property type="entry name" value="NAT_SF"/>
    <property type="match status" value="1"/>
</dbReference>
<dbReference type="Proteomes" id="UP000247612">
    <property type="component" value="Unassembled WGS sequence"/>
</dbReference>
<dbReference type="STRING" id="1034346.GCA_000313565_00575"/>
<dbReference type="InterPro" id="IPR000182">
    <property type="entry name" value="GNAT_dom"/>
</dbReference>
<dbReference type="InterPro" id="IPR016181">
    <property type="entry name" value="Acyl_CoA_acyltransferase"/>
</dbReference>
<sequence>MLTIKLCESEEELQTLAKLAEKIWNNYFLGIITQEQIDYMVAMNQSYPAIKKAIQEQHYRYYLAYEGDVMVGYMGVKPESERLFLSKLYLDAPARGKGYASLLFEQAVEYCKELGLKAIYLTCNKHNEHSLAVYRKKGFKVIDEAETDIGQGFIMDDYIMELTL</sequence>
<dbReference type="PROSITE" id="PS51186">
    <property type="entry name" value="GNAT"/>
    <property type="match status" value="1"/>
</dbReference>
<comment type="caution">
    <text evidence="3">The sequence shown here is derived from an EMBL/GenBank/DDBJ whole genome shotgun (WGS) entry which is preliminary data.</text>
</comment>
<proteinExistence type="predicted"/>
<dbReference type="PANTHER" id="PTHR42919">
    <property type="entry name" value="N-ALPHA-ACETYLTRANSFERASE"/>
    <property type="match status" value="1"/>
</dbReference>
<keyword evidence="4" id="KW-1185">Reference proteome</keyword>
<reference evidence="3 4" key="1">
    <citation type="submission" date="2018-05" db="EMBL/GenBank/DDBJ databases">
        <title>Genomic Encyclopedia of Type Strains, Phase IV (KMG-IV): sequencing the most valuable type-strain genomes for metagenomic binning, comparative biology and taxonomic classification.</title>
        <authorList>
            <person name="Goeker M."/>
        </authorList>
    </citation>
    <scope>NUCLEOTIDE SEQUENCE [LARGE SCALE GENOMIC DNA]</scope>
    <source>
        <strain evidence="3 4">JC118</strain>
    </source>
</reference>
<dbReference type="AlphaFoldDB" id="A0A2V2FF07"/>
<keyword evidence="3" id="KW-0808">Transferase</keyword>
<dbReference type="Proteomes" id="UP001276902">
    <property type="component" value="Unassembled WGS sequence"/>
</dbReference>
<gene>
    <name evidence="3" type="ORF">DES51_10820</name>
    <name evidence="2" type="ORF">MQE39_04950</name>
</gene>
<name>A0A2V2FF07_9FIRM</name>
<evidence type="ECO:0000313" key="2">
    <source>
        <dbReference type="EMBL" id="MDY5167468.1"/>
    </source>
</evidence>
<dbReference type="PANTHER" id="PTHR42919:SF40">
    <property type="entry name" value="FAMILY ACETYLTRANSFERASE, PUTATIVE-RELATED"/>
    <property type="match status" value="1"/>
</dbReference>
<dbReference type="InterPro" id="IPR051556">
    <property type="entry name" value="N-term/lysine_N-AcTrnsfr"/>
</dbReference>
<dbReference type="EMBL" id="JALDAW010000011">
    <property type="protein sequence ID" value="MDY5167468.1"/>
    <property type="molecule type" value="Genomic_DNA"/>
</dbReference>
<feature type="domain" description="N-acetyltransferase" evidence="1">
    <location>
        <begin position="2"/>
        <end position="164"/>
    </location>
</feature>